<dbReference type="InterPro" id="IPR009875">
    <property type="entry name" value="PilZ_domain"/>
</dbReference>
<gene>
    <name evidence="2" type="ORF">ETSY2_11860</name>
</gene>
<accession>W4MCI0</accession>
<evidence type="ECO:0000313" key="3">
    <source>
        <dbReference type="Proteomes" id="UP000019140"/>
    </source>
</evidence>
<dbReference type="EMBL" id="AZHX01000480">
    <property type="protein sequence ID" value="ETX07317.1"/>
    <property type="molecule type" value="Genomic_DNA"/>
</dbReference>
<evidence type="ECO:0000313" key="2">
    <source>
        <dbReference type="EMBL" id="ETX07317.1"/>
    </source>
</evidence>
<dbReference type="SUPFAM" id="SSF141371">
    <property type="entry name" value="PilZ domain-like"/>
    <property type="match status" value="1"/>
</dbReference>
<feature type="domain" description="PilZ" evidence="1">
    <location>
        <begin position="55"/>
        <end position="139"/>
    </location>
</feature>
<comment type="caution">
    <text evidence="2">The sequence shown here is derived from an EMBL/GenBank/DDBJ whole genome shotgun (WGS) entry which is preliminary data.</text>
</comment>
<dbReference type="Proteomes" id="UP000019140">
    <property type="component" value="Unassembled WGS sequence"/>
</dbReference>
<dbReference type="GO" id="GO:0035438">
    <property type="term" value="F:cyclic-di-GMP binding"/>
    <property type="evidence" value="ECO:0007669"/>
    <property type="project" value="InterPro"/>
</dbReference>
<evidence type="ECO:0000259" key="1">
    <source>
        <dbReference type="Pfam" id="PF07238"/>
    </source>
</evidence>
<organism evidence="2 3">
    <name type="scientific">Candidatus Entotheonella gemina</name>
    <dbReference type="NCBI Taxonomy" id="1429439"/>
    <lineage>
        <taxon>Bacteria</taxon>
        <taxon>Pseudomonadati</taxon>
        <taxon>Nitrospinota/Tectimicrobiota group</taxon>
        <taxon>Candidatus Tectimicrobiota</taxon>
        <taxon>Candidatus Entotheonellia</taxon>
        <taxon>Candidatus Entotheonellales</taxon>
        <taxon>Candidatus Entotheonellaceae</taxon>
        <taxon>Candidatus Entotheonella</taxon>
    </lineage>
</organism>
<sequence>MKTIQIFLNDLAATSQVTCPYCQRSKSIPNAQLRSLHHALRAKCSCENVFELVVNRRCFPRKDVRFEGELFLQGASERCAEIVITSLSVGGVGFLVDDISPQVGNVFTIFFRLDDDDQTVVHEDIIVRNLRGEITGAEFTGPGSYNFDLDFYLMPFDPDGKEE</sequence>
<protein>
    <recommendedName>
        <fullName evidence="1">PilZ domain-containing protein</fullName>
    </recommendedName>
</protein>
<dbReference type="Pfam" id="PF07238">
    <property type="entry name" value="PilZ"/>
    <property type="match status" value="1"/>
</dbReference>
<keyword evidence="3" id="KW-1185">Reference proteome</keyword>
<proteinExistence type="predicted"/>
<name>W4MCI0_9BACT</name>
<dbReference type="HOGENOM" id="CLU_136655_0_0_7"/>
<reference evidence="2 3" key="1">
    <citation type="journal article" date="2014" name="Nature">
        <title>An environmental bacterial taxon with a large and distinct metabolic repertoire.</title>
        <authorList>
            <person name="Wilson M.C."/>
            <person name="Mori T."/>
            <person name="Ruckert C."/>
            <person name="Uria A.R."/>
            <person name="Helf M.J."/>
            <person name="Takada K."/>
            <person name="Gernert C."/>
            <person name="Steffens U.A."/>
            <person name="Heycke N."/>
            <person name="Schmitt S."/>
            <person name="Rinke C."/>
            <person name="Helfrich E.J."/>
            <person name="Brachmann A.O."/>
            <person name="Gurgui C."/>
            <person name="Wakimoto T."/>
            <person name="Kracht M."/>
            <person name="Crusemann M."/>
            <person name="Hentschel U."/>
            <person name="Abe I."/>
            <person name="Matsunaga S."/>
            <person name="Kalinowski J."/>
            <person name="Takeyama H."/>
            <person name="Piel J."/>
        </authorList>
    </citation>
    <scope>NUCLEOTIDE SEQUENCE [LARGE SCALE GENOMIC DNA]</scope>
    <source>
        <strain evidence="3">TSY2</strain>
    </source>
</reference>
<dbReference type="AlphaFoldDB" id="W4MCI0"/>